<organism evidence="8">
    <name type="scientific">Capitella teleta</name>
    <name type="common">Polychaete worm</name>
    <dbReference type="NCBI Taxonomy" id="283909"/>
    <lineage>
        <taxon>Eukaryota</taxon>
        <taxon>Metazoa</taxon>
        <taxon>Spiralia</taxon>
        <taxon>Lophotrochozoa</taxon>
        <taxon>Annelida</taxon>
        <taxon>Polychaeta</taxon>
        <taxon>Sedentaria</taxon>
        <taxon>Scolecida</taxon>
        <taxon>Capitellidae</taxon>
        <taxon>Capitella</taxon>
    </lineage>
</organism>
<reference evidence="9" key="3">
    <citation type="submission" date="2015-06" db="UniProtKB">
        <authorList>
            <consortium name="EnsemblMetazoa"/>
        </authorList>
    </citation>
    <scope>IDENTIFICATION</scope>
</reference>
<gene>
    <name evidence="8" type="ORF">CAPTEDRAFT_227690</name>
</gene>
<dbReference type="EnsemblMetazoa" id="CapteT227690">
    <property type="protein sequence ID" value="CapteP227690"/>
    <property type="gene ID" value="CapteG227690"/>
</dbReference>
<dbReference type="EMBL" id="KB299137">
    <property type="protein sequence ID" value="ELU08375.1"/>
    <property type="molecule type" value="Genomic_DNA"/>
</dbReference>
<feature type="transmembrane region" description="Helical" evidence="7">
    <location>
        <begin position="175"/>
        <end position="200"/>
    </location>
</feature>
<evidence type="ECO:0000313" key="10">
    <source>
        <dbReference type="Proteomes" id="UP000014760"/>
    </source>
</evidence>
<feature type="transmembrane region" description="Helical" evidence="7">
    <location>
        <begin position="87"/>
        <end position="109"/>
    </location>
</feature>
<feature type="transmembrane region" description="Helical" evidence="7">
    <location>
        <begin position="334"/>
        <end position="352"/>
    </location>
</feature>
<feature type="transmembrane region" description="Helical" evidence="7">
    <location>
        <begin position="121"/>
        <end position="142"/>
    </location>
</feature>
<reference evidence="10" key="1">
    <citation type="submission" date="2012-12" db="EMBL/GenBank/DDBJ databases">
        <authorList>
            <person name="Hellsten U."/>
            <person name="Grimwood J."/>
            <person name="Chapman J.A."/>
            <person name="Shapiro H."/>
            <person name="Aerts A."/>
            <person name="Otillar R.P."/>
            <person name="Terry A.Y."/>
            <person name="Boore J.L."/>
            <person name="Simakov O."/>
            <person name="Marletaz F."/>
            <person name="Cho S.-J."/>
            <person name="Edsinger-Gonzales E."/>
            <person name="Havlak P."/>
            <person name="Kuo D.-H."/>
            <person name="Larsson T."/>
            <person name="Lv J."/>
            <person name="Arendt D."/>
            <person name="Savage R."/>
            <person name="Osoegawa K."/>
            <person name="de Jong P."/>
            <person name="Lindberg D.R."/>
            <person name="Seaver E.C."/>
            <person name="Weisblat D.A."/>
            <person name="Putnam N.H."/>
            <person name="Grigoriev I.V."/>
            <person name="Rokhsar D.S."/>
        </authorList>
    </citation>
    <scope>NUCLEOTIDE SEQUENCE</scope>
    <source>
        <strain evidence="10">I ESC-2004</strain>
    </source>
</reference>
<dbReference type="InterPro" id="IPR007271">
    <property type="entry name" value="Nuc_sug_transpt"/>
</dbReference>
<keyword evidence="4 7" id="KW-0812">Transmembrane</keyword>
<feature type="transmembrane region" description="Helical" evidence="7">
    <location>
        <begin position="310"/>
        <end position="328"/>
    </location>
</feature>
<dbReference type="GO" id="GO:0000139">
    <property type="term" value="C:Golgi membrane"/>
    <property type="evidence" value="ECO:0007669"/>
    <property type="project" value="InterPro"/>
</dbReference>
<dbReference type="Proteomes" id="UP000014760">
    <property type="component" value="Unassembled WGS sequence"/>
</dbReference>
<evidence type="ECO:0000256" key="1">
    <source>
        <dbReference type="ARBA" id="ARBA00004141"/>
    </source>
</evidence>
<dbReference type="HOGENOM" id="CLU_720119_0_0_1"/>
<feature type="transmembrane region" description="Helical" evidence="7">
    <location>
        <begin position="206"/>
        <end position="231"/>
    </location>
</feature>
<evidence type="ECO:0008006" key="11">
    <source>
        <dbReference type="Google" id="ProtNLM"/>
    </source>
</evidence>
<evidence type="ECO:0000256" key="7">
    <source>
        <dbReference type="SAM" id="Phobius"/>
    </source>
</evidence>
<evidence type="ECO:0000256" key="4">
    <source>
        <dbReference type="ARBA" id="ARBA00022692"/>
    </source>
</evidence>
<keyword evidence="3" id="KW-0813">Transport</keyword>
<evidence type="ECO:0000313" key="8">
    <source>
        <dbReference type="EMBL" id="ELU08375.1"/>
    </source>
</evidence>
<keyword evidence="5 7" id="KW-1133">Transmembrane helix</keyword>
<name>R7UQ95_CAPTE</name>
<comment type="similarity">
    <text evidence="2">Belongs to the nucleotide-sugar transporter family. SLC35A subfamily.</text>
</comment>
<dbReference type="AlphaFoldDB" id="R7UQ95"/>
<protein>
    <recommendedName>
        <fullName evidence="11">EamA domain-containing protein</fullName>
    </recommendedName>
</protein>
<evidence type="ECO:0000256" key="6">
    <source>
        <dbReference type="ARBA" id="ARBA00023136"/>
    </source>
</evidence>
<dbReference type="SUPFAM" id="SSF103481">
    <property type="entry name" value="Multidrug resistance efflux transporter EmrE"/>
    <property type="match status" value="1"/>
</dbReference>
<evidence type="ECO:0000256" key="3">
    <source>
        <dbReference type="ARBA" id="ARBA00022597"/>
    </source>
</evidence>
<evidence type="ECO:0000313" key="9">
    <source>
        <dbReference type="EnsemblMetazoa" id="CapteP227690"/>
    </source>
</evidence>
<evidence type="ECO:0000256" key="5">
    <source>
        <dbReference type="ARBA" id="ARBA00022989"/>
    </source>
</evidence>
<dbReference type="EMBL" id="AMQN01001082">
    <property type="status" value="NOT_ANNOTATED_CDS"/>
    <property type="molecule type" value="Genomic_DNA"/>
</dbReference>
<accession>R7UQ95</accession>
<comment type="subcellular location">
    <subcellularLocation>
        <location evidence="1">Membrane</location>
        <topology evidence="1">Multi-pass membrane protein</topology>
    </subcellularLocation>
</comment>
<dbReference type="OMA" id="YHLSATC"/>
<dbReference type="Pfam" id="PF04142">
    <property type="entry name" value="Nuc_sug_transp"/>
    <property type="match status" value="1"/>
</dbReference>
<dbReference type="STRING" id="283909.R7UQ95"/>
<evidence type="ECO:0000256" key="2">
    <source>
        <dbReference type="ARBA" id="ARBA00009976"/>
    </source>
</evidence>
<dbReference type="GO" id="GO:0015165">
    <property type="term" value="F:pyrimidine nucleotide-sugar transmembrane transporter activity"/>
    <property type="evidence" value="ECO:0007669"/>
    <property type="project" value="InterPro"/>
</dbReference>
<sequence length="408" mass="45857">MDKPNSGTVEPIANGTTLRDGMGTVVEVLEPILPLQPVIKNKHLHRESSDCSSLMFYSLVFVVLDVCNQVCLYGMKYMNRNVYPVPQTSVVFMTECFKFVSFIVIVTWTKGFTGLRSVSPSIGYAVPSICYAVNNNIYLYALRFTTPPVWNVLAQSRLILTALTYTFVFKRTMAVAQWFAISLILFGVVILNFSGLHGLIARTQSLPMLCYLVILSSFIAVVGNFTMEYMFKNDQRDFNEMQLLVYGYGAVATGMLWGVEWYAENDHVTPTLKGDPSVVYFLMCCTLVLGCASGIAVASIIKKLDNIVKIYTQSLSNIFTSVACAICFPNHFRLTWMFLVCMLIITVAITIYESHQIVSFADILKNVTHAIDFVKSGPRKGRRRFMSESVDVAREERSRRRTASLTEV</sequence>
<dbReference type="InterPro" id="IPR037185">
    <property type="entry name" value="EmrE-like"/>
</dbReference>
<dbReference type="OrthoDB" id="419167at2759"/>
<keyword evidence="6 7" id="KW-0472">Membrane</keyword>
<reference evidence="8 10" key="2">
    <citation type="journal article" date="2013" name="Nature">
        <title>Insights into bilaterian evolution from three spiralian genomes.</title>
        <authorList>
            <person name="Simakov O."/>
            <person name="Marletaz F."/>
            <person name="Cho S.J."/>
            <person name="Edsinger-Gonzales E."/>
            <person name="Havlak P."/>
            <person name="Hellsten U."/>
            <person name="Kuo D.H."/>
            <person name="Larsson T."/>
            <person name="Lv J."/>
            <person name="Arendt D."/>
            <person name="Savage R."/>
            <person name="Osoegawa K."/>
            <person name="de Jong P."/>
            <person name="Grimwood J."/>
            <person name="Chapman J.A."/>
            <person name="Shapiro H."/>
            <person name="Aerts A."/>
            <person name="Otillar R.P."/>
            <person name="Terry A.Y."/>
            <person name="Boore J.L."/>
            <person name="Grigoriev I.V."/>
            <person name="Lindberg D.R."/>
            <person name="Seaver E.C."/>
            <person name="Weisblat D.A."/>
            <person name="Putnam N.H."/>
            <person name="Rokhsar D.S."/>
        </authorList>
    </citation>
    <scope>NUCLEOTIDE SEQUENCE</scope>
    <source>
        <strain evidence="8 10">I ESC-2004</strain>
    </source>
</reference>
<keyword evidence="3" id="KW-0762">Sugar transport</keyword>
<feature type="transmembrane region" description="Helical" evidence="7">
    <location>
        <begin position="54"/>
        <end position="75"/>
    </location>
</feature>
<dbReference type="PANTHER" id="PTHR10231">
    <property type="entry name" value="NUCLEOTIDE-SUGAR TRANSMEMBRANE TRANSPORTER"/>
    <property type="match status" value="1"/>
</dbReference>
<proteinExistence type="inferred from homology"/>
<keyword evidence="10" id="KW-1185">Reference proteome</keyword>
<feature type="transmembrane region" description="Helical" evidence="7">
    <location>
        <begin position="243"/>
        <end position="263"/>
    </location>
</feature>
<feature type="transmembrane region" description="Helical" evidence="7">
    <location>
        <begin position="278"/>
        <end position="298"/>
    </location>
</feature>